<dbReference type="RefSeq" id="WP_153026143.1">
    <property type="nucleotide sequence ID" value="NZ_WIAO01000019.1"/>
</dbReference>
<keyword evidence="3" id="KW-1185">Reference proteome</keyword>
<dbReference type="AlphaFoldDB" id="A0A6L5GBI5"/>
<feature type="domain" description="YvlB/LiaX N-terminal" evidence="1">
    <location>
        <begin position="3"/>
        <end position="33"/>
    </location>
</feature>
<sequence>MNEQRRQILQMLAENKITADEAERLLAAIEPEESDPAPGARVRAKSSRPKYLRVIANFNDEVDGEFRVNVRVPLRLLRAGVRLTSLIPPRAVVQVNTELAKVGVPFDLGELKPQQLEELVDALDELTVDVDQADMTVKVYCE</sequence>
<evidence type="ECO:0000313" key="2">
    <source>
        <dbReference type="EMBL" id="MQM26988.1"/>
    </source>
</evidence>
<dbReference type="EMBL" id="WIAO01000019">
    <property type="protein sequence ID" value="MQM26988.1"/>
    <property type="molecule type" value="Genomic_DNA"/>
</dbReference>
<accession>A0A6L5GBI5</accession>
<dbReference type="Proteomes" id="UP000477750">
    <property type="component" value="Unassembled WGS sequence"/>
</dbReference>
<dbReference type="InterPro" id="IPR053959">
    <property type="entry name" value="YvlB/LiaX_N"/>
</dbReference>
<organism evidence="2 3">
    <name type="scientific">Glycomyces albidus</name>
    <dbReference type="NCBI Taxonomy" id="2656774"/>
    <lineage>
        <taxon>Bacteria</taxon>
        <taxon>Bacillati</taxon>
        <taxon>Actinomycetota</taxon>
        <taxon>Actinomycetes</taxon>
        <taxon>Glycomycetales</taxon>
        <taxon>Glycomycetaceae</taxon>
        <taxon>Glycomyces</taxon>
    </lineage>
</organism>
<evidence type="ECO:0000259" key="1">
    <source>
        <dbReference type="Pfam" id="PF22746"/>
    </source>
</evidence>
<name>A0A6L5GBI5_9ACTN</name>
<evidence type="ECO:0000313" key="3">
    <source>
        <dbReference type="Proteomes" id="UP000477750"/>
    </source>
</evidence>
<protein>
    <recommendedName>
        <fullName evidence="1">YvlB/LiaX N-terminal domain-containing protein</fullName>
    </recommendedName>
</protein>
<gene>
    <name evidence="2" type="ORF">GFD30_15615</name>
</gene>
<proteinExistence type="predicted"/>
<comment type="caution">
    <text evidence="2">The sequence shown here is derived from an EMBL/GenBank/DDBJ whole genome shotgun (WGS) entry which is preliminary data.</text>
</comment>
<dbReference type="Pfam" id="PF22746">
    <property type="entry name" value="SHOCT-like_DUF2089-C"/>
    <property type="match status" value="1"/>
</dbReference>
<reference evidence="2 3" key="1">
    <citation type="submission" date="2019-10" db="EMBL/GenBank/DDBJ databases">
        <title>Glycomyces albidus sp. nov., a novel actinomycete isolated from rhizosphere soil of wheat (Triticum aestivum L.).</title>
        <authorList>
            <person name="Qian L."/>
        </authorList>
    </citation>
    <scope>NUCLEOTIDE SEQUENCE [LARGE SCALE GENOMIC DNA]</scope>
    <source>
        <strain evidence="2 3">NEAU-7082</strain>
    </source>
</reference>